<dbReference type="GO" id="GO:0008253">
    <property type="term" value="F:5'-nucleotidase activity"/>
    <property type="evidence" value="ECO:0007669"/>
    <property type="project" value="UniProtKB-UniRule"/>
</dbReference>
<dbReference type="PANTHER" id="PTHR30457:SF12">
    <property type="entry name" value="5'_3'-NUCLEOTIDASE SURE"/>
    <property type="match status" value="1"/>
</dbReference>
<evidence type="ECO:0000256" key="7">
    <source>
        <dbReference type="ARBA" id="ARBA00022741"/>
    </source>
</evidence>
<comment type="cofactor">
    <cofactor evidence="9">
        <name>a divalent metal cation</name>
        <dbReference type="ChEBI" id="CHEBI:60240"/>
    </cofactor>
    <text evidence="9">Binds 1 divalent metal cation per subunit.</text>
</comment>
<dbReference type="OrthoDB" id="9780815at2"/>
<sequence length="258" mass="27897">MKILLSNDDGYFAGGIQSLLQTFIDKLDFERLDLVAPERNRSAASNSLTLLEPLRLTQHGNHCKDKRCQVYSVNGTPTDCVHLAVNGALGYQPDIVISGINAGANMGDDVLYSGTVAAATEGRFLGKPSIAVSLCGEKHYETAAAVVIQFLQAMEDFSVLEARDTIFNINVPDIPLEALKGVKVTRLGHRHQSEPVVKQVDPRGLPIFWIGPAGPAADAGEGTDFHAVENGYASITPLKIDLTDYKMLEKLHQSALNL</sequence>
<dbReference type="InterPro" id="IPR030048">
    <property type="entry name" value="SurE"/>
</dbReference>
<comment type="similarity">
    <text evidence="4 9">Belongs to the SurE nucleotidase family.</text>
</comment>
<comment type="cofactor">
    <cofactor evidence="2">
        <name>Mg(2+)</name>
        <dbReference type="ChEBI" id="CHEBI:18420"/>
    </cofactor>
</comment>
<evidence type="ECO:0000256" key="2">
    <source>
        <dbReference type="ARBA" id="ARBA00001946"/>
    </source>
</evidence>
<dbReference type="GO" id="GO:0000166">
    <property type="term" value="F:nucleotide binding"/>
    <property type="evidence" value="ECO:0007669"/>
    <property type="project" value="UniProtKB-KW"/>
</dbReference>
<dbReference type="HAMAP" id="MF_00060">
    <property type="entry name" value="SurE"/>
    <property type="match status" value="1"/>
</dbReference>
<dbReference type="SUPFAM" id="SSF64167">
    <property type="entry name" value="SurE-like"/>
    <property type="match status" value="1"/>
</dbReference>
<protein>
    <recommendedName>
        <fullName evidence="9">5'-nucleotidase SurE</fullName>
        <ecNumber evidence="9">3.1.3.5</ecNumber>
    </recommendedName>
    <alternativeName>
        <fullName evidence="9">Nucleoside 5'-monophosphate phosphohydrolase</fullName>
    </alternativeName>
</protein>
<organism evidence="11 12">
    <name type="scientific">Thiomicrorhabdus sediminis</name>
    <dbReference type="NCBI Taxonomy" id="2580412"/>
    <lineage>
        <taxon>Bacteria</taxon>
        <taxon>Pseudomonadati</taxon>
        <taxon>Pseudomonadota</taxon>
        <taxon>Gammaproteobacteria</taxon>
        <taxon>Thiotrichales</taxon>
        <taxon>Piscirickettsiaceae</taxon>
        <taxon>Thiomicrorhabdus</taxon>
    </lineage>
</organism>
<dbReference type="GO" id="GO:0046872">
    <property type="term" value="F:metal ion binding"/>
    <property type="evidence" value="ECO:0007669"/>
    <property type="project" value="UniProtKB-UniRule"/>
</dbReference>
<keyword evidence="12" id="KW-1185">Reference proteome</keyword>
<dbReference type="EMBL" id="CP040602">
    <property type="protein sequence ID" value="QCU90167.1"/>
    <property type="molecule type" value="Genomic_DNA"/>
</dbReference>
<dbReference type="EC" id="3.1.3.5" evidence="9"/>
<dbReference type="NCBIfam" id="NF001489">
    <property type="entry name" value="PRK00346.1-3"/>
    <property type="match status" value="1"/>
</dbReference>
<keyword evidence="7 9" id="KW-0547">Nucleotide-binding</keyword>
<dbReference type="Pfam" id="PF01975">
    <property type="entry name" value="SurE"/>
    <property type="match status" value="1"/>
</dbReference>
<evidence type="ECO:0000256" key="1">
    <source>
        <dbReference type="ARBA" id="ARBA00000815"/>
    </source>
</evidence>
<gene>
    <name evidence="9 11" type="primary">surE</name>
    <name evidence="11" type="ORF">FE785_05760</name>
</gene>
<dbReference type="GO" id="GO:0008254">
    <property type="term" value="F:3'-nucleotidase activity"/>
    <property type="evidence" value="ECO:0007669"/>
    <property type="project" value="TreeGrafter"/>
</dbReference>
<evidence type="ECO:0000256" key="4">
    <source>
        <dbReference type="ARBA" id="ARBA00011062"/>
    </source>
</evidence>
<comment type="catalytic activity">
    <reaction evidence="1 9">
        <text>a ribonucleoside 5'-phosphate + H2O = a ribonucleoside + phosphate</text>
        <dbReference type="Rhea" id="RHEA:12484"/>
        <dbReference type="ChEBI" id="CHEBI:15377"/>
        <dbReference type="ChEBI" id="CHEBI:18254"/>
        <dbReference type="ChEBI" id="CHEBI:43474"/>
        <dbReference type="ChEBI" id="CHEBI:58043"/>
        <dbReference type="EC" id="3.1.3.5"/>
    </reaction>
</comment>
<evidence type="ECO:0000256" key="9">
    <source>
        <dbReference type="HAMAP-Rule" id="MF_00060"/>
    </source>
</evidence>
<evidence type="ECO:0000313" key="12">
    <source>
        <dbReference type="Proteomes" id="UP000304864"/>
    </source>
</evidence>
<evidence type="ECO:0000259" key="10">
    <source>
        <dbReference type="Pfam" id="PF01975"/>
    </source>
</evidence>
<dbReference type="FunFam" id="3.40.1210.10:FF:000001">
    <property type="entry name" value="5'/3'-nucleotidase SurE"/>
    <property type="match status" value="1"/>
</dbReference>
<feature type="binding site" evidence="9">
    <location>
        <position position="101"/>
    </location>
    <ligand>
        <name>a divalent metal cation</name>
        <dbReference type="ChEBI" id="CHEBI:60240"/>
    </ligand>
</feature>
<dbReference type="AlphaFoldDB" id="A0A4P9K7E1"/>
<dbReference type="Proteomes" id="UP000304864">
    <property type="component" value="Chromosome"/>
</dbReference>
<dbReference type="GO" id="GO:0004309">
    <property type="term" value="F:exopolyphosphatase activity"/>
    <property type="evidence" value="ECO:0007669"/>
    <property type="project" value="TreeGrafter"/>
</dbReference>
<dbReference type="InterPro" id="IPR002828">
    <property type="entry name" value="SurE-like_Pase/nucleotidase"/>
</dbReference>
<evidence type="ECO:0000256" key="3">
    <source>
        <dbReference type="ARBA" id="ARBA00004496"/>
    </source>
</evidence>
<evidence type="ECO:0000256" key="6">
    <source>
        <dbReference type="ARBA" id="ARBA00022723"/>
    </source>
</evidence>
<dbReference type="InterPro" id="IPR036523">
    <property type="entry name" value="SurE-like_sf"/>
</dbReference>
<dbReference type="NCBIfam" id="NF001490">
    <property type="entry name" value="PRK00346.1-4"/>
    <property type="match status" value="1"/>
</dbReference>
<name>A0A4P9K7E1_9GAMM</name>
<feature type="binding site" evidence="9">
    <location>
        <position position="9"/>
    </location>
    <ligand>
        <name>a divalent metal cation</name>
        <dbReference type="ChEBI" id="CHEBI:60240"/>
    </ligand>
</feature>
<accession>A0A4P9K7E1</accession>
<dbReference type="PANTHER" id="PTHR30457">
    <property type="entry name" value="5'-NUCLEOTIDASE SURE"/>
    <property type="match status" value="1"/>
</dbReference>
<keyword evidence="8 9" id="KW-0378">Hydrolase</keyword>
<feature type="domain" description="Survival protein SurE-like phosphatase/nucleotidase" evidence="10">
    <location>
        <begin position="3"/>
        <end position="193"/>
    </location>
</feature>
<evidence type="ECO:0000256" key="5">
    <source>
        <dbReference type="ARBA" id="ARBA00022490"/>
    </source>
</evidence>
<keyword evidence="5 9" id="KW-0963">Cytoplasm</keyword>
<reference evidence="11 12" key="1">
    <citation type="submission" date="2019-05" db="EMBL/GenBank/DDBJ databases">
        <title>Thiomicrorhabdus sediminis sp. nov, a novel sulfur-oxidizing bacterium isolated from coastal sediment.</title>
        <authorList>
            <person name="Liu X."/>
        </authorList>
    </citation>
    <scope>NUCLEOTIDE SEQUENCE [LARGE SCALE GENOMIC DNA]</scope>
    <source>
        <strain evidence="11 12">G1</strain>
    </source>
</reference>
<feature type="binding site" evidence="9">
    <location>
        <position position="42"/>
    </location>
    <ligand>
        <name>a divalent metal cation</name>
        <dbReference type="ChEBI" id="CHEBI:60240"/>
    </ligand>
</feature>
<keyword evidence="6 9" id="KW-0479">Metal-binding</keyword>
<dbReference type="Gene3D" id="3.40.1210.10">
    <property type="entry name" value="Survival protein SurE-like phosphatase/nucleotidase"/>
    <property type="match status" value="1"/>
</dbReference>
<evidence type="ECO:0000256" key="8">
    <source>
        <dbReference type="ARBA" id="ARBA00022801"/>
    </source>
</evidence>
<feature type="binding site" evidence="9">
    <location>
        <position position="8"/>
    </location>
    <ligand>
        <name>a divalent metal cation</name>
        <dbReference type="ChEBI" id="CHEBI:60240"/>
    </ligand>
</feature>
<dbReference type="NCBIfam" id="TIGR00087">
    <property type="entry name" value="surE"/>
    <property type="match status" value="1"/>
</dbReference>
<comment type="subcellular location">
    <subcellularLocation>
        <location evidence="3 9">Cytoplasm</location>
    </subcellularLocation>
</comment>
<dbReference type="RefSeq" id="WP_138564843.1">
    <property type="nucleotide sequence ID" value="NZ_CP040602.1"/>
</dbReference>
<dbReference type="KEGG" id="thig:FE785_05760"/>
<proteinExistence type="inferred from homology"/>
<dbReference type="GO" id="GO:0005737">
    <property type="term" value="C:cytoplasm"/>
    <property type="evidence" value="ECO:0007669"/>
    <property type="project" value="UniProtKB-SubCell"/>
</dbReference>
<evidence type="ECO:0000313" key="11">
    <source>
        <dbReference type="EMBL" id="QCU90167.1"/>
    </source>
</evidence>
<comment type="function">
    <text evidence="9">Nucleotidase that shows phosphatase activity on nucleoside 5'-monophosphates.</text>
</comment>